<name>A0A1T4Q270_9FIRM</name>
<dbReference type="Proteomes" id="UP000189857">
    <property type="component" value="Unassembled WGS sequence"/>
</dbReference>
<keyword evidence="2" id="KW-1185">Reference proteome</keyword>
<sequence length="144" mass="15239">MSEYRFINEQTVAPGASVIFSNDGFPCGNGSIIHQDESSVFIARGVVKNPYAAIGRLQVDFGANVAIPTGGTVEEITLAVSVGGAVEPASTIRITPTAVNVYENVSRSIEVPIYRGVPQYISITNTSSQPIILTNSIIDLVRVA</sequence>
<gene>
    <name evidence="1" type="ORF">SAMN02745110_02219</name>
</gene>
<proteinExistence type="predicted"/>
<dbReference type="EMBL" id="FUXA01000016">
    <property type="protein sequence ID" value="SJZ97873.1"/>
    <property type="molecule type" value="Genomic_DNA"/>
</dbReference>
<protein>
    <submittedName>
        <fullName evidence="1">Uncharacterized protein</fullName>
    </submittedName>
</protein>
<dbReference type="AlphaFoldDB" id="A0A1T4Q270"/>
<evidence type="ECO:0000313" key="2">
    <source>
        <dbReference type="Proteomes" id="UP000189857"/>
    </source>
</evidence>
<organism evidence="1 2">
    <name type="scientific">Eubacterium ruminantium</name>
    <dbReference type="NCBI Taxonomy" id="42322"/>
    <lineage>
        <taxon>Bacteria</taxon>
        <taxon>Bacillati</taxon>
        <taxon>Bacillota</taxon>
        <taxon>Clostridia</taxon>
        <taxon>Eubacteriales</taxon>
        <taxon>Eubacteriaceae</taxon>
        <taxon>Eubacterium</taxon>
    </lineage>
</organism>
<dbReference type="RefSeq" id="WP_078788014.1">
    <property type="nucleotide sequence ID" value="NZ_FNHR01000016.1"/>
</dbReference>
<accession>A0A1T4Q270</accession>
<reference evidence="1 2" key="1">
    <citation type="submission" date="2017-02" db="EMBL/GenBank/DDBJ databases">
        <authorList>
            <person name="Peterson S.W."/>
        </authorList>
    </citation>
    <scope>NUCLEOTIDE SEQUENCE [LARGE SCALE GENOMIC DNA]</scope>
    <source>
        <strain evidence="1 2">ATCC 17233</strain>
    </source>
</reference>
<evidence type="ECO:0000313" key="1">
    <source>
        <dbReference type="EMBL" id="SJZ97873.1"/>
    </source>
</evidence>